<evidence type="ECO:0000256" key="4">
    <source>
        <dbReference type="ARBA" id="ARBA00023136"/>
    </source>
</evidence>
<gene>
    <name evidence="6" type="ORF">NTJ_07721</name>
</gene>
<name>A0ABN7AWR2_9HEMI</name>
<comment type="subcellular location">
    <subcellularLocation>
        <location evidence="1">Membrane</location>
        <topology evidence="1">Multi-pass membrane protein</topology>
    </subcellularLocation>
</comment>
<dbReference type="Pfam" id="PF07690">
    <property type="entry name" value="MFS_1"/>
    <property type="match status" value="1"/>
</dbReference>
<feature type="transmembrane region" description="Helical" evidence="5">
    <location>
        <begin position="296"/>
        <end position="319"/>
    </location>
</feature>
<evidence type="ECO:0000256" key="1">
    <source>
        <dbReference type="ARBA" id="ARBA00004141"/>
    </source>
</evidence>
<dbReference type="PANTHER" id="PTHR23507:SF39">
    <property type="entry name" value="GH23453P-RELATED"/>
    <property type="match status" value="1"/>
</dbReference>
<feature type="transmembrane region" description="Helical" evidence="5">
    <location>
        <begin position="173"/>
        <end position="194"/>
    </location>
</feature>
<evidence type="ECO:0000256" key="5">
    <source>
        <dbReference type="SAM" id="Phobius"/>
    </source>
</evidence>
<dbReference type="InterPro" id="IPR011701">
    <property type="entry name" value="MFS"/>
</dbReference>
<feature type="transmembrane region" description="Helical" evidence="5">
    <location>
        <begin position="258"/>
        <end position="276"/>
    </location>
</feature>
<evidence type="ECO:0000256" key="3">
    <source>
        <dbReference type="ARBA" id="ARBA00022989"/>
    </source>
</evidence>
<evidence type="ECO:0000256" key="2">
    <source>
        <dbReference type="ARBA" id="ARBA00022692"/>
    </source>
</evidence>
<dbReference type="InterPro" id="IPR036259">
    <property type="entry name" value="MFS_trans_sf"/>
</dbReference>
<accession>A0ABN7AWR2</accession>
<dbReference type="Gene3D" id="1.20.1250.20">
    <property type="entry name" value="MFS general substrate transporter like domains"/>
    <property type="match status" value="1"/>
</dbReference>
<sequence length="456" mass="49379">MSAGPKPVYGACCTRFKPGISVEPIMASIFFALSLAGAPLTDLVMRQACREYGLDRDNCTADKDIDIAVQRITSNFSMYRLIIATLPGGIMSLFYGPWSDTNGRKPIMILGLLGTGLDFGILAYFSTIDNISPNWMLLAAAPAAVTGGMTLIMIGSSCYIIDITTPEQRPVRLSIAMASASMATILGNAAAPILADAGYIFVFGTSSAILFAACLYASFLLPESINVPKEKRTRFLTTDHIKDTYKIYTKKRPNHARGILYALTVQLWVTLFAGTGEMDVRYQTLIEKFNWTLEDYSMFNVVILVAQAFGTASGVFIGINLIGLKDLTLCILVESLSCVLSFATAVTTSATAFYIISVANLFKTCALPLSKSIASGTVPANEVGKVMAFIGTVESFTPQLSSLAYTTFFNLTVATNPFMVYFLTFGLMIISVMSLLTVGLLQRSARNSEKEKEISE</sequence>
<dbReference type="PANTHER" id="PTHR23507">
    <property type="entry name" value="ZGC:174356"/>
    <property type="match status" value="1"/>
</dbReference>
<dbReference type="Proteomes" id="UP001307889">
    <property type="component" value="Chromosome 5"/>
</dbReference>
<keyword evidence="2 5" id="KW-0812">Transmembrane</keyword>
<feature type="transmembrane region" description="Helical" evidence="5">
    <location>
        <begin position="107"/>
        <end position="125"/>
    </location>
</feature>
<feature type="transmembrane region" description="Helical" evidence="5">
    <location>
        <begin position="200"/>
        <end position="221"/>
    </location>
</feature>
<feature type="transmembrane region" description="Helical" evidence="5">
    <location>
        <begin position="137"/>
        <end position="161"/>
    </location>
</feature>
<dbReference type="EMBL" id="AP028913">
    <property type="protein sequence ID" value="BES94912.1"/>
    <property type="molecule type" value="Genomic_DNA"/>
</dbReference>
<protein>
    <submittedName>
        <fullName evidence="6">Major Facilitator Superfamily</fullName>
    </submittedName>
</protein>
<feature type="transmembrane region" description="Helical" evidence="5">
    <location>
        <begin position="78"/>
        <end position="95"/>
    </location>
</feature>
<feature type="transmembrane region" description="Helical" evidence="5">
    <location>
        <begin position="331"/>
        <end position="356"/>
    </location>
</feature>
<reference evidence="6 7" key="1">
    <citation type="submission" date="2023-09" db="EMBL/GenBank/DDBJ databases">
        <title>Nesidiocoris tenuis whole genome shotgun sequence.</title>
        <authorList>
            <person name="Shibata T."/>
            <person name="Shimoda M."/>
            <person name="Kobayashi T."/>
            <person name="Uehara T."/>
        </authorList>
    </citation>
    <scope>NUCLEOTIDE SEQUENCE [LARGE SCALE GENOMIC DNA]</scope>
    <source>
        <strain evidence="6 7">Japan</strain>
    </source>
</reference>
<proteinExistence type="predicted"/>
<organism evidence="6 7">
    <name type="scientific">Nesidiocoris tenuis</name>
    <dbReference type="NCBI Taxonomy" id="355587"/>
    <lineage>
        <taxon>Eukaryota</taxon>
        <taxon>Metazoa</taxon>
        <taxon>Ecdysozoa</taxon>
        <taxon>Arthropoda</taxon>
        <taxon>Hexapoda</taxon>
        <taxon>Insecta</taxon>
        <taxon>Pterygota</taxon>
        <taxon>Neoptera</taxon>
        <taxon>Paraneoptera</taxon>
        <taxon>Hemiptera</taxon>
        <taxon>Heteroptera</taxon>
        <taxon>Panheteroptera</taxon>
        <taxon>Cimicomorpha</taxon>
        <taxon>Miridae</taxon>
        <taxon>Dicyphina</taxon>
        <taxon>Nesidiocoris</taxon>
    </lineage>
</organism>
<evidence type="ECO:0000313" key="7">
    <source>
        <dbReference type="Proteomes" id="UP001307889"/>
    </source>
</evidence>
<feature type="transmembrane region" description="Helical" evidence="5">
    <location>
        <begin position="418"/>
        <end position="441"/>
    </location>
</feature>
<keyword evidence="4 5" id="KW-0472">Membrane</keyword>
<evidence type="ECO:0000313" key="6">
    <source>
        <dbReference type="EMBL" id="BES94912.1"/>
    </source>
</evidence>
<keyword evidence="3 5" id="KW-1133">Transmembrane helix</keyword>
<keyword evidence="7" id="KW-1185">Reference proteome</keyword>
<dbReference type="SUPFAM" id="SSF103473">
    <property type="entry name" value="MFS general substrate transporter"/>
    <property type="match status" value="1"/>
</dbReference>